<dbReference type="Proteomes" id="UP000007755">
    <property type="component" value="Unassembled WGS sequence"/>
</dbReference>
<dbReference type="InterPro" id="IPR036397">
    <property type="entry name" value="RNaseH_sf"/>
</dbReference>
<accession>F4W4U9</accession>
<dbReference type="PANTHER" id="PTHR46060">
    <property type="entry name" value="MARINER MOS1 TRANSPOSASE-LIKE PROTEIN"/>
    <property type="match status" value="1"/>
</dbReference>
<dbReference type="PANTHER" id="PTHR46060:SF1">
    <property type="entry name" value="MARINER MOS1 TRANSPOSASE-LIKE PROTEIN"/>
    <property type="match status" value="1"/>
</dbReference>
<reference evidence="2" key="1">
    <citation type="submission" date="2011-02" db="EMBL/GenBank/DDBJ databases">
        <title>The genome of the leaf-cutting ant Acromyrmex echinatior suggests key adaptations to social evolution and fungus farming.</title>
        <authorList>
            <person name="Nygaard S."/>
            <person name="Zhang G."/>
        </authorList>
    </citation>
    <scope>NUCLEOTIDE SEQUENCE</scope>
</reference>
<keyword evidence="3" id="KW-1185">Reference proteome</keyword>
<dbReference type="Gene3D" id="3.30.420.10">
    <property type="entry name" value="Ribonuclease H-like superfamily/Ribonuclease H"/>
    <property type="match status" value="1"/>
</dbReference>
<evidence type="ECO:0000259" key="1">
    <source>
        <dbReference type="Pfam" id="PF17906"/>
    </source>
</evidence>
<feature type="domain" description="Mos1 transposase HTH" evidence="1">
    <location>
        <begin position="8"/>
        <end position="52"/>
    </location>
</feature>
<dbReference type="OrthoDB" id="7537251at2759"/>
<dbReference type="GO" id="GO:0003676">
    <property type="term" value="F:nucleic acid binding"/>
    <property type="evidence" value="ECO:0007669"/>
    <property type="project" value="InterPro"/>
</dbReference>
<protein>
    <submittedName>
        <fullName evidence="2">FLJ37770-like protein</fullName>
    </submittedName>
</protein>
<evidence type="ECO:0000313" key="2">
    <source>
        <dbReference type="EMBL" id="EGI70769.1"/>
    </source>
</evidence>
<name>F4W4U9_ACREC</name>
<evidence type="ECO:0000313" key="3">
    <source>
        <dbReference type="Proteomes" id="UP000007755"/>
    </source>
</evidence>
<gene>
    <name evidence="2" type="ORF">G5I_00426</name>
</gene>
<dbReference type="EMBL" id="GL887564">
    <property type="protein sequence ID" value="EGI70769.1"/>
    <property type="molecule type" value="Genomic_DNA"/>
</dbReference>
<proteinExistence type="predicted"/>
<dbReference type="InterPro" id="IPR052709">
    <property type="entry name" value="Transposase-MT_Hybrid"/>
</dbReference>
<dbReference type="Pfam" id="PF17906">
    <property type="entry name" value="HTH_48"/>
    <property type="match status" value="1"/>
</dbReference>
<organism evidence="3">
    <name type="scientific">Acromyrmex echinatior</name>
    <name type="common">Panamanian leafcutter ant</name>
    <name type="synonym">Acromyrmex octospinosus echinatior</name>
    <dbReference type="NCBI Taxonomy" id="103372"/>
    <lineage>
        <taxon>Eukaryota</taxon>
        <taxon>Metazoa</taxon>
        <taxon>Ecdysozoa</taxon>
        <taxon>Arthropoda</taxon>
        <taxon>Hexapoda</taxon>
        <taxon>Insecta</taxon>
        <taxon>Pterygota</taxon>
        <taxon>Neoptera</taxon>
        <taxon>Endopterygota</taxon>
        <taxon>Hymenoptera</taxon>
        <taxon>Apocrita</taxon>
        <taxon>Aculeata</taxon>
        <taxon>Formicoidea</taxon>
        <taxon>Formicidae</taxon>
        <taxon>Myrmicinae</taxon>
        <taxon>Acromyrmex</taxon>
    </lineage>
</organism>
<sequence>MELNLQQRVCIKFCVKNGFNGAKTLEMLGNCFGSDVLKKTTVYEWHERFRSGREFVEDNERSGRPSTSKTDENINKVREMLANNRKLTIRELAEDLNIAYGSVQDIVVNDLGLRRVAAKRVNGELQMSQDRKNHVVFSRKNTIQQPSNSSDMAPCDFFLFDRVKKPLRGTRFNSRKEVMEKSKTALVAIPIIEFQKCFESWIKRWYKCVAVAGEYFEGDNITFDE</sequence>
<dbReference type="InterPro" id="IPR041426">
    <property type="entry name" value="Mos1_HTH"/>
</dbReference>
<dbReference type="Gene3D" id="1.10.10.1450">
    <property type="match status" value="1"/>
</dbReference>
<dbReference type="AlphaFoldDB" id="F4W4U9"/>
<dbReference type="InParanoid" id="F4W4U9"/>